<dbReference type="InterPro" id="IPR006282">
    <property type="entry name" value="Thi_PPkinase"/>
</dbReference>
<evidence type="ECO:0000313" key="8">
    <source>
        <dbReference type="Proteomes" id="UP000029055"/>
    </source>
</evidence>
<name>A0A087E8K0_9BIFI</name>
<dbReference type="Pfam" id="PF04263">
    <property type="entry name" value="TPK_catalytic"/>
    <property type="match status" value="1"/>
</dbReference>
<evidence type="ECO:0000256" key="5">
    <source>
        <dbReference type="NCBIfam" id="TIGR01378"/>
    </source>
</evidence>
<comment type="caution">
    <text evidence="7">The sequence shown here is derived from an EMBL/GenBank/DDBJ whole genome shotgun (WGS) entry which is preliminary data.</text>
</comment>
<evidence type="ECO:0000256" key="1">
    <source>
        <dbReference type="ARBA" id="ARBA00022679"/>
    </source>
</evidence>
<dbReference type="NCBIfam" id="TIGR01378">
    <property type="entry name" value="thi_PPkinase"/>
    <property type="match status" value="1"/>
</dbReference>
<organism evidence="7 8">
    <name type="scientific">Bifidobacterium subtile</name>
    <dbReference type="NCBI Taxonomy" id="77635"/>
    <lineage>
        <taxon>Bacteria</taxon>
        <taxon>Bacillati</taxon>
        <taxon>Actinomycetota</taxon>
        <taxon>Actinomycetes</taxon>
        <taxon>Bifidobacteriales</taxon>
        <taxon>Bifidobacteriaceae</taxon>
        <taxon>Bifidobacterium</taxon>
    </lineage>
</organism>
<dbReference type="Gene3D" id="3.40.50.10240">
    <property type="entry name" value="Thiamin pyrophosphokinase, catalytic domain"/>
    <property type="match status" value="1"/>
</dbReference>
<dbReference type="InterPro" id="IPR007371">
    <property type="entry name" value="TPK_catalytic"/>
</dbReference>
<dbReference type="PANTHER" id="PTHR41299">
    <property type="entry name" value="THIAMINE PYROPHOSPHOKINASE"/>
    <property type="match status" value="1"/>
</dbReference>
<dbReference type="GO" id="GO:0005524">
    <property type="term" value="F:ATP binding"/>
    <property type="evidence" value="ECO:0007669"/>
    <property type="project" value="UniProtKB-KW"/>
</dbReference>
<dbReference type="eggNOG" id="COG1564">
    <property type="taxonomic scope" value="Bacteria"/>
</dbReference>
<dbReference type="GO" id="GO:0030975">
    <property type="term" value="F:thiamine binding"/>
    <property type="evidence" value="ECO:0007669"/>
    <property type="project" value="InterPro"/>
</dbReference>
<keyword evidence="4" id="KW-0067">ATP-binding</keyword>
<gene>
    <name evidence="7" type="ORF">BISU_1139</name>
</gene>
<dbReference type="Proteomes" id="UP000029055">
    <property type="component" value="Unassembled WGS sequence"/>
</dbReference>
<dbReference type="PANTHER" id="PTHR41299:SF1">
    <property type="entry name" value="THIAMINE PYROPHOSPHOKINASE"/>
    <property type="match status" value="1"/>
</dbReference>
<dbReference type="GO" id="GO:0006772">
    <property type="term" value="P:thiamine metabolic process"/>
    <property type="evidence" value="ECO:0007669"/>
    <property type="project" value="UniProtKB-UniRule"/>
</dbReference>
<evidence type="ECO:0000313" key="7">
    <source>
        <dbReference type="EMBL" id="KFJ04101.1"/>
    </source>
</evidence>
<keyword evidence="8" id="KW-1185">Reference proteome</keyword>
<dbReference type="RefSeq" id="WP_024463372.1">
    <property type="nucleotide sequence ID" value="NZ_CP062939.1"/>
</dbReference>
<evidence type="ECO:0000256" key="4">
    <source>
        <dbReference type="ARBA" id="ARBA00022840"/>
    </source>
</evidence>
<dbReference type="AlphaFoldDB" id="A0A087E8K0"/>
<dbReference type="InterPro" id="IPR036759">
    <property type="entry name" value="TPK_catalytic_sf"/>
</dbReference>
<dbReference type="EC" id="2.7.6.2" evidence="5"/>
<keyword evidence="1" id="KW-0808">Transferase</keyword>
<keyword evidence="3" id="KW-0418">Kinase</keyword>
<dbReference type="STRING" id="77635.BISU_1139"/>
<sequence>MSQENRVCVIFAAGQYYGAMPSVPAGLLAAKGGRHEIARETIDDTHDDNSHGSAGAAAPAPHPLVIAADAGLDHARAADVAADIVIGDFDSVQGGIPDDGRTLRLPALKDDPDMLSALKVGWNRGAREFHILGGLGGRIDHTIANIQLMGLLAQHGGVGFLYGDGAIVTAITDSELAFQAHAAMPGGMVSVFAQSDSAHDVNEPGLKYQLRHATLTNSVVQGVSNEFLPGIASAINVHDGTLIVTFPIATPMPAITRYREFSGDLGPLDTEISPILADQFTNRAFNH</sequence>
<dbReference type="InterPro" id="IPR053149">
    <property type="entry name" value="TPK"/>
</dbReference>
<proteinExistence type="predicted"/>
<dbReference type="CDD" id="cd07995">
    <property type="entry name" value="TPK"/>
    <property type="match status" value="1"/>
</dbReference>
<dbReference type="GO" id="GO:0016301">
    <property type="term" value="F:kinase activity"/>
    <property type="evidence" value="ECO:0007669"/>
    <property type="project" value="UniProtKB-KW"/>
</dbReference>
<dbReference type="SUPFAM" id="SSF63999">
    <property type="entry name" value="Thiamin pyrophosphokinase, catalytic domain"/>
    <property type="match status" value="1"/>
</dbReference>
<evidence type="ECO:0000256" key="2">
    <source>
        <dbReference type="ARBA" id="ARBA00022741"/>
    </source>
</evidence>
<dbReference type="GO" id="GO:0004788">
    <property type="term" value="F:thiamine diphosphokinase activity"/>
    <property type="evidence" value="ECO:0007669"/>
    <property type="project" value="UniProtKB-UniRule"/>
</dbReference>
<protein>
    <recommendedName>
        <fullName evidence="5">Thiamine diphosphokinase</fullName>
        <ecNumber evidence="5">2.7.6.2</ecNumber>
    </recommendedName>
</protein>
<dbReference type="GO" id="GO:0009229">
    <property type="term" value="P:thiamine diphosphate biosynthetic process"/>
    <property type="evidence" value="ECO:0007669"/>
    <property type="project" value="InterPro"/>
</dbReference>
<dbReference type="EMBL" id="JGZR01000005">
    <property type="protein sequence ID" value="KFJ04101.1"/>
    <property type="molecule type" value="Genomic_DNA"/>
</dbReference>
<evidence type="ECO:0000259" key="6">
    <source>
        <dbReference type="Pfam" id="PF04263"/>
    </source>
</evidence>
<accession>A0A087E8K0</accession>
<keyword evidence="2" id="KW-0547">Nucleotide-binding</keyword>
<feature type="domain" description="Thiamin pyrophosphokinase catalytic" evidence="6">
    <location>
        <begin position="63"/>
        <end position="149"/>
    </location>
</feature>
<reference evidence="7 8" key="1">
    <citation type="submission" date="2014-03" db="EMBL/GenBank/DDBJ databases">
        <title>Genomics of Bifidobacteria.</title>
        <authorList>
            <person name="Ventura M."/>
            <person name="Milani C."/>
            <person name="Lugli G.A."/>
        </authorList>
    </citation>
    <scope>NUCLEOTIDE SEQUENCE [LARGE SCALE GENOMIC DNA]</scope>
    <source>
        <strain evidence="7 8">LMG 11597</strain>
    </source>
</reference>
<evidence type="ECO:0000256" key="3">
    <source>
        <dbReference type="ARBA" id="ARBA00022777"/>
    </source>
</evidence>